<comment type="caution">
    <text evidence="3">The sequence shown here is derived from an EMBL/GenBank/DDBJ whole genome shotgun (WGS) entry which is preliminary data.</text>
</comment>
<dbReference type="GO" id="GO:0016757">
    <property type="term" value="F:glycosyltransferase activity"/>
    <property type="evidence" value="ECO:0007669"/>
    <property type="project" value="InterPro"/>
</dbReference>
<evidence type="ECO:0000259" key="1">
    <source>
        <dbReference type="Pfam" id="PF00534"/>
    </source>
</evidence>
<feature type="domain" description="Glycosyltransferase subfamily 4-like N-terminal" evidence="2">
    <location>
        <begin position="17"/>
        <end position="193"/>
    </location>
</feature>
<dbReference type="Proteomes" id="UP000230903">
    <property type="component" value="Unassembled WGS sequence"/>
</dbReference>
<evidence type="ECO:0000313" key="4">
    <source>
        <dbReference type="Proteomes" id="UP000230903"/>
    </source>
</evidence>
<dbReference type="AlphaFoldDB" id="A0A2H0UPZ2"/>
<gene>
    <name evidence="3" type="ORF">COU10_03055</name>
</gene>
<evidence type="ECO:0000313" key="3">
    <source>
        <dbReference type="EMBL" id="PIR87736.1"/>
    </source>
</evidence>
<organism evidence="3 4">
    <name type="scientific">Candidatus Harrisonbacteria bacterium CG10_big_fil_rev_8_21_14_0_10_45_28</name>
    <dbReference type="NCBI Taxonomy" id="1974586"/>
    <lineage>
        <taxon>Bacteria</taxon>
        <taxon>Candidatus Harrisoniibacteriota</taxon>
    </lineage>
</organism>
<evidence type="ECO:0000259" key="2">
    <source>
        <dbReference type="Pfam" id="PF13439"/>
    </source>
</evidence>
<protein>
    <submittedName>
        <fullName evidence="3">Glycosyltransferase family 4 protein</fullName>
    </submittedName>
</protein>
<accession>A0A2H0UPZ2</accession>
<reference evidence="4" key="1">
    <citation type="submission" date="2017-09" db="EMBL/GenBank/DDBJ databases">
        <title>Depth-based differentiation of microbial function through sediment-hosted aquifers and enrichment of novel symbionts in the deep terrestrial subsurface.</title>
        <authorList>
            <person name="Probst A.J."/>
            <person name="Ladd B."/>
            <person name="Jarett J.K."/>
            <person name="Geller-Mcgrath D.E."/>
            <person name="Sieber C.M.K."/>
            <person name="Emerson J.B."/>
            <person name="Anantharaman K."/>
            <person name="Thomas B.C."/>
            <person name="Malmstrom R."/>
            <person name="Stieglmeier M."/>
            <person name="Klingl A."/>
            <person name="Woyke T."/>
            <person name="Ryan C.M."/>
            <person name="Banfield J.F."/>
        </authorList>
    </citation>
    <scope>NUCLEOTIDE SEQUENCE [LARGE SCALE GENOMIC DNA]</scope>
</reference>
<sequence>MQTPKIALVHDYLNQLGGGERVLSELMAMFPEAPIFTLLYDENKTRDQFKGRVRGTSFLDFQFARDHHRLFIPLMPRAAKSIDLGSEFDLIISDTAGFAKGISYNPKTTKHLCYCHTPLRYAWETETYFNNNPKHLALKILGAPAFAYVRHFDYLAGQRPDKILANSHYIADKIQSYYGRPSEVVYPPVNLEKFYFDPVTPDPLPPTRSYYLALGRLLPYKRFDLIVEAFNKTGAPLKIVGTGPDEKKLRRLAMPNIEFVRYVESDDEVRRLYTRAKAFIMANEEDFGMVMAEAQACGTPIIAYGAGGAKEIIQERTTGLFFKEQNPESLIQAIQRLQGMELDRAKVGQSAQRFSKDSFNSAIRAQVATLLQKN</sequence>
<dbReference type="PANTHER" id="PTHR45947:SF3">
    <property type="entry name" value="SULFOQUINOVOSYL TRANSFERASE SQD2"/>
    <property type="match status" value="1"/>
</dbReference>
<dbReference type="InterPro" id="IPR028098">
    <property type="entry name" value="Glyco_trans_4-like_N"/>
</dbReference>
<proteinExistence type="predicted"/>
<name>A0A2H0UPZ2_9BACT</name>
<dbReference type="Gene3D" id="3.40.50.2000">
    <property type="entry name" value="Glycogen Phosphorylase B"/>
    <property type="match status" value="2"/>
</dbReference>
<dbReference type="Pfam" id="PF13439">
    <property type="entry name" value="Glyco_transf_4"/>
    <property type="match status" value="1"/>
</dbReference>
<dbReference type="InterPro" id="IPR050194">
    <property type="entry name" value="Glycosyltransferase_grp1"/>
</dbReference>
<dbReference type="Pfam" id="PF00534">
    <property type="entry name" value="Glycos_transf_1"/>
    <property type="match status" value="1"/>
</dbReference>
<feature type="domain" description="Glycosyl transferase family 1" evidence="1">
    <location>
        <begin position="205"/>
        <end position="352"/>
    </location>
</feature>
<dbReference type="PANTHER" id="PTHR45947">
    <property type="entry name" value="SULFOQUINOVOSYL TRANSFERASE SQD2"/>
    <property type="match status" value="1"/>
</dbReference>
<dbReference type="SUPFAM" id="SSF53756">
    <property type="entry name" value="UDP-Glycosyltransferase/glycogen phosphorylase"/>
    <property type="match status" value="1"/>
</dbReference>
<keyword evidence="3" id="KW-0808">Transferase</keyword>
<dbReference type="EMBL" id="PFBC01000049">
    <property type="protein sequence ID" value="PIR87736.1"/>
    <property type="molecule type" value="Genomic_DNA"/>
</dbReference>
<dbReference type="InterPro" id="IPR001296">
    <property type="entry name" value="Glyco_trans_1"/>
</dbReference>